<keyword evidence="4" id="KW-1185">Reference proteome</keyword>
<evidence type="ECO:0000313" key="3">
    <source>
        <dbReference type="EMBL" id="TDV24153.1"/>
    </source>
</evidence>
<reference evidence="3 4" key="1">
    <citation type="submission" date="2019-03" db="EMBL/GenBank/DDBJ databases">
        <title>Genomic Encyclopedia of Archaeal and Bacterial Type Strains, Phase II (KMG-II): from individual species to whole genera.</title>
        <authorList>
            <person name="Goeker M."/>
        </authorList>
    </citation>
    <scope>NUCLEOTIDE SEQUENCE [LARGE SCALE GENOMIC DNA]</scope>
    <source>
        <strain evidence="3 4">ATCC 35214</strain>
    </source>
</reference>
<evidence type="ECO:0000256" key="2">
    <source>
        <dbReference type="SAM" id="SignalP"/>
    </source>
</evidence>
<dbReference type="Proteomes" id="UP000295757">
    <property type="component" value="Unassembled WGS sequence"/>
</dbReference>
<feature type="coiled-coil region" evidence="1">
    <location>
        <begin position="114"/>
        <end position="177"/>
    </location>
</feature>
<feature type="chain" id="PRO_5020910260" description="Lipoprotein" evidence="2">
    <location>
        <begin position="24"/>
        <end position="654"/>
    </location>
</feature>
<keyword evidence="1" id="KW-0175">Coiled coil</keyword>
<protein>
    <recommendedName>
        <fullName evidence="5">Lipoprotein</fullName>
    </recommendedName>
</protein>
<name>A0A4R7UE81_9BACT</name>
<proteinExistence type="predicted"/>
<feature type="coiled-coil region" evidence="1">
    <location>
        <begin position="425"/>
        <end position="482"/>
    </location>
</feature>
<dbReference type="EMBL" id="SOCN01000001">
    <property type="protein sequence ID" value="TDV24153.1"/>
    <property type="molecule type" value="Genomic_DNA"/>
</dbReference>
<gene>
    <name evidence="3" type="ORF">BCF59_0101</name>
</gene>
<dbReference type="OrthoDB" id="401292at2"/>
<dbReference type="PROSITE" id="PS51257">
    <property type="entry name" value="PROKAR_LIPOPROTEIN"/>
    <property type="match status" value="1"/>
</dbReference>
<keyword evidence="2" id="KW-0732">Signal</keyword>
<comment type="caution">
    <text evidence="3">The sequence shown here is derived from an EMBL/GenBank/DDBJ whole genome shotgun (WGS) entry which is preliminary data.</text>
</comment>
<accession>A0A4R7UE81</accession>
<evidence type="ECO:0008006" key="5">
    <source>
        <dbReference type="Google" id="ProtNLM"/>
    </source>
</evidence>
<evidence type="ECO:0000256" key="1">
    <source>
        <dbReference type="SAM" id="Coils"/>
    </source>
</evidence>
<dbReference type="AlphaFoldDB" id="A0A4R7UE81"/>
<organism evidence="3 4">
    <name type="scientific">Mycoplasmopsis mustelae</name>
    <dbReference type="NCBI Taxonomy" id="171289"/>
    <lineage>
        <taxon>Bacteria</taxon>
        <taxon>Bacillati</taxon>
        <taxon>Mycoplasmatota</taxon>
        <taxon>Mycoplasmoidales</taxon>
        <taxon>Metamycoplasmataceae</taxon>
        <taxon>Mycoplasmopsis</taxon>
    </lineage>
</organism>
<sequence>MKYKLIKRFLITSLVASPLPFTAVSCLYQNNPTIRYAEDFANENGFIIKDRVADQKIQQLVEFENKLYNSNFLQYTFANVSLRLKQSTLTIDNSHLLKKITNLFKTEGNGVELNQEKLKLIENQTKKIQELLKTYQTRNNATIPEVEDIIARNQSEIDNIKSQNEKIIEKLKEYQNLQGSKKTVTEMLYHKYSSKETTPADNLEQEIISIFNSLKEVEFYEITNLSLVITKDKVMKIVENFIKDTPFAAGLNYVANASSADLNNFEPFSKLINYIKSTGTFEVKINDKIPGNTILSSLLSKILNKTKILDNNVSYKQIDANKILTDIWTEFYNAYPTYRLENDESNNKNLENDKKGISFGFGPIYLIYGFSPTDRITSNTQENQDYKVFNIKLTDEQQKQFLGNPHLYLLKHPDILFYRTINNANQEIKKDNESITKNNETIELKIKSINELKAQLNKEPNNEKIKNQIKKEEKIVNILKNSIRTLGQRIKQNTHSINFYNTIIPKVKEALLQLDNPNLTVEQKKQYQDIIDQFKANSIISADTKRLNELITEKFDDAKTSQYSLADLIAKLLFLNKVYKAQSVRGYRLNGNRKQLTYWVEFYNYKEAKWKLFDVYDLFKTLKTNKNANINDFIFDSLGDKFENLTNSNSELKK</sequence>
<feature type="signal peptide" evidence="2">
    <location>
        <begin position="1"/>
        <end position="23"/>
    </location>
</feature>
<dbReference type="RefSeq" id="WP_134110138.1">
    <property type="nucleotide sequence ID" value="NZ_SOCN01000001.1"/>
</dbReference>
<evidence type="ECO:0000313" key="4">
    <source>
        <dbReference type="Proteomes" id="UP000295757"/>
    </source>
</evidence>